<keyword evidence="6 8" id="KW-0368">Histidine biosynthesis</keyword>
<proteinExistence type="inferred from homology"/>
<dbReference type="PANTHER" id="PTHR21039:SF0">
    <property type="entry name" value="HISTIDINOL-PHOSPHATASE"/>
    <property type="match status" value="1"/>
</dbReference>
<sequence length="266" mass="31182">MHYYDQHMHTYFSPDSVEKFENYLEQSDKALVTTEHLDFFSPYQNQADVIPDFPRYTAKIEQLNKEYDNRVRKGIEVGFTYPDKDKIQDYLSGKDFDLILLSVHHNGQYNFMNIGNEDVPLTEHLNDYYSRMLQAVQEFPNANVLAHFDYGLRGYTVTVDELRQVEKKLLKVFKTAVQNELAFELNTKSMYRHGNAHLYEYAIDLYLSAGGKMFTLGSDAHKAEDYEFHFKEAAEMLKRHGVEQLVTFQQQEPSFVPIPQEKVTTK</sequence>
<dbReference type="GO" id="GO:0004401">
    <property type="term" value="F:histidinol-phosphatase activity"/>
    <property type="evidence" value="ECO:0007669"/>
    <property type="project" value="UniProtKB-UniRule"/>
</dbReference>
<dbReference type="NCBIfam" id="TIGR01856">
    <property type="entry name" value="hisJ_fam"/>
    <property type="match status" value="1"/>
</dbReference>
<dbReference type="EC" id="3.1.3.15" evidence="3 8"/>
<evidence type="ECO:0000259" key="9">
    <source>
        <dbReference type="Pfam" id="PF02811"/>
    </source>
</evidence>
<dbReference type="Pfam" id="PF02811">
    <property type="entry name" value="PHP"/>
    <property type="match status" value="1"/>
</dbReference>
<comment type="catalytic activity">
    <reaction evidence="7 8">
        <text>L-histidinol phosphate + H2O = L-histidinol + phosphate</text>
        <dbReference type="Rhea" id="RHEA:14465"/>
        <dbReference type="ChEBI" id="CHEBI:15377"/>
        <dbReference type="ChEBI" id="CHEBI:43474"/>
        <dbReference type="ChEBI" id="CHEBI:57699"/>
        <dbReference type="ChEBI" id="CHEBI:57980"/>
        <dbReference type="EC" id="3.1.3.15"/>
    </reaction>
</comment>
<accession>A0A3Q9BLW8</accession>
<dbReference type="InterPro" id="IPR016195">
    <property type="entry name" value="Pol/histidinol_Pase-like"/>
</dbReference>
<dbReference type="AlphaFoldDB" id="A0A3Q9BLW8"/>
<dbReference type="RefSeq" id="WP_126109064.1">
    <property type="nucleotide sequence ID" value="NZ_CP034465.1"/>
</dbReference>
<dbReference type="PANTHER" id="PTHR21039">
    <property type="entry name" value="HISTIDINOL PHOSPHATASE-RELATED"/>
    <property type="match status" value="1"/>
</dbReference>
<dbReference type="Proteomes" id="UP000273326">
    <property type="component" value="Chromosome"/>
</dbReference>
<dbReference type="NCBIfam" id="NF005597">
    <property type="entry name" value="PRK07329.1"/>
    <property type="match status" value="1"/>
</dbReference>
<dbReference type="OrthoDB" id="9775255at2"/>
<evidence type="ECO:0000256" key="2">
    <source>
        <dbReference type="ARBA" id="ARBA00009152"/>
    </source>
</evidence>
<dbReference type="EMBL" id="CP034465">
    <property type="protein sequence ID" value="AZP03986.1"/>
    <property type="molecule type" value="Genomic_DNA"/>
</dbReference>
<dbReference type="GO" id="GO:0000105">
    <property type="term" value="P:L-histidine biosynthetic process"/>
    <property type="evidence" value="ECO:0007669"/>
    <property type="project" value="UniProtKB-UniRule"/>
</dbReference>
<feature type="domain" description="PHP" evidence="9">
    <location>
        <begin position="5"/>
        <end position="187"/>
    </location>
</feature>
<name>A0A3Q9BLW8_9LACT</name>
<dbReference type="InterPro" id="IPR010140">
    <property type="entry name" value="Histidinol_P_phosphatase_HisJ"/>
</dbReference>
<keyword evidence="11" id="KW-1185">Reference proteome</keyword>
<dbReference type="UniPathway" id="UPA00031">
    <property type="reaction ID" value="UER00013"/>
</dbReference>
<evidence type="ECO:0000256" key="6">
    <source>
        <dbReference type="ARBA" id="ARBA00023102"/>
    </source>
</evidence>
<evidence type="ECO:0000313" key="11">
    <source>
        <dbReference type="Proteomes" id="UP000273326"/>
    </source>
</evidence>
<dbReference type="GO" id="GO:0005737">
    <property type="term" value="C:cytoplasm"/>
    <property type="evidence" value="ECO:0007669"/>
    <property type="project" value="TreeGrafter"/>
</dbReference>
<evidence type="ECO:0000256" key="3">
    <source>
        <dbReference type="ARBA" id="ARBA00013085"/>
    </source>
</evidence>
<dbReference type="KEGG" id="jeh:EJN90_04485"/>
<evidence type="ECO:0000256" key="5">
    <source>
        <dbReference type="ARBA" id="ARBA00022801"/>
    </source>
</evidence>
<organism evidence="10 11">
    <name type="scientific">Jeotgalibaca ciconiae</name>
    <dbReference type="NCBI Taxonomy" id="2496265"/>
    <lineage>
        <taxon>Bacteria</taxon>
        <taxon>Bacillati</taxon>
        <taxon>Bacillota</taxon>
        <taxon>Bacilli</taxon>
        <taxon>Lactobacillales</taxon>
        <taxon>Carnobacteriaceae</taxon>
        <taxon>Jeotgalibaca</taxon>
    </lineage>
</organism>
<keyword evidence="5 8" id="KW-0378">Hydrolase</keyword>
<dbReference type="Gene3D" id="3.20.20.140">
    <property type="entry name" value="Metal-dependent hydrolases"/>
    <property type="match status" value="1"/>
</dbReference>
<dbReference type="InterPro" id="IPR004013">
    <property type="entry name" value="PHP_dom"/>
</dbReference>
<evidence type="ECO:0000313" key="10">
    <source>
        <dbReference type="EMBL" id="AZP03986.1"/>
    </source>
</evidence>
<evidence type="ECO:0000256" key="1">
    <source>
        <dbReference type="ARBA" id="ARBA00004970"/>
    </source>
</evidence>
<reference evidence="11" key="1">
    <citation type="submission" date="2018-12" db="EMBL/GenBank/DDBJ databases">
        <title>Complete genome sequencing of Jeotgalibaca sp. H21T32.</title>
        <authorList>
            <person name="Bae J.-W."/>
            <person name="Lee S.-Y."/>
        </authorList>
    </citation>
    <scope>NUCLEOTIDE SEQUENCE [LARGE SCALE GENOMIC DNA]</scope>
    <source>
        <strain evidence="11">H21T32</strain>
    </source>
</reference>
<evidence type="ECO:0000256" key="8">
    <source>
        <dbReference type="RuleBase" id="RU366003"/>
    </source>
</evidence>
<protein>
    <recommendedName>
        <fullName evidence="3 8">Histidinol-phosphatase</fullName>
        <shortName evidence="8">HolPase</shortName>
        <ecNumber evidence="3 8">3.1.3.15</ecNumber>
    </recommendedName>
</protein>
<comment type="similarity">
    <text evidence="2 8">Belongs to the PHP hydrolase family. HisK subfamily.</text>
</comment>
<evidence type="ECO:0000256" key="4">
    <source>
        <dbReference type="ARBA" id="ARBA00022605"/>
    </source>
</evidence>
<dbReference type="SUPFAM" id="SSF89550">
    <property type="entry name" value="PHP domain-like"/>
    <property type="match status" value="1"/>
</dbReference>
<comment type="pathway">
    <text evidence="1 8">Amino-acid biosynthesis; L-histidine biosynthesis; L-histidine from 5-phospho-alpha-D-ribose 1-diphosphate: step 8/9.</text>
</comment>
<gene>
    <name evidence="10" type="ORF">EJN90_04485</name>
</gene>
<keyword evidence="4 8" id="KW-0028">Amino-acid biosynthesis</keyword>
<evidence type="ECO:0000256" key="7">
    <source>
        <dbReference type="ARBA" id="ARBA00049158"/>
    </source>
</evidence>